<evidence type="ECO:0000313" key="4">
    <source>
        <dbReference type="Proteomes" id="UP001169242"/>
    </source>
</evidence>
<name>A0AA42DKC6_9FIRM</name>
<protein>
    <submittedName>
        <fullName evidence="3">Endonuclease/exonuclease/phosphatase family protein</fullName>
    </submittedName>
</protein>
<sequence>MKLLTLNCHSWQEEEQAYKLKCLAKQIKEEGYDVIALQEVSQHQNGKIIRDNLKEGNYLYALLDELKQIGVTDYDYAWAFSHIGYEVYEEGLGILTKHPIYEKEEFFITNGTDTNYWKTRRIIKVTIQYNEELIDFYSCHLGWWNDEEESFKFQVDRLDEEIKNGRLAFLMGDFNNNANTRSEGYDYMLSKGWQDTYTLAQNKDSGVTVLGKIDGWEENKQQLRIDLVWSSQPVEVISSQVCFNGENQPIVSDHFGVEVKIQK</sequence>
<dbReference type="PANTHER" id="PTHR15822">
    <property type="entry name" value="TRAF AND TNF RECEPTOR-ASSOCIATED PROTEIN"/>
    <property type="match status" value="1"/>
</dbReference>
<keyword evidence="3" id="KW-0540">Nuclease</keyword>
<dbReference type="Pfam" id="PF03372">
    <property type="entry name" value="Exo_endo_phos"/>
    <property type="match status" value="1"/>
</dbReference>
<dbReference type="GO" id="GO:0016787">
    <property type="term" value="F:hydrolase activity"/>
    <property type="evidence" value="ECO:0007669"/>
    <property type="project" value="UniProtKB-KW"/>
</dbReference>
<dbReference type="InterPro" id="IPR036691">
    <property type="entry name" value="Endo/exonu/phosph_ase_sf"/>
</dbReference>
<evidence type="ECO:0000313" key="3">
    <source>
        <dbReference type="EMBL" id="MDA3730544.1"/>
    </source>
</evidence>
<gene>
    <name evidence="3" type="ORF">PBV87_03360</name>
</gene>
<accession>A0AA42DKC6</accession>
<dbReference type="Gene3D" id="3.60.10.10">
    <property type="entry name" value="Endonuclease/exonuclease/phosphatase"/>
    <property type="match status" value="1"/>
</dbReference>
<keyword evidence="3" id="KW-0255">Endonuclease</keyword>
<keyword evidence="1" id="KW-0378">Hydrolase</keyword>
<dbReference type="SUPFAM" id="SSF56219">
    <property type="entry name" value="DNase I-like"/>
    <property type="match status" value="1"/>
</dbReference>
<dbReference type="RefSeq" id="WP_271011150.1">
    <property type="nucleotide sequence ID" value="NZ_JAQIFT010000014.1"/>
</dbReference>
<dbReference type="EMBL" id="JAQIFT010000014">
    <property type="protein sequence ID" value="MDA3730544.1"/>
    <property type="molecule type" value="Genomic_DNA"/>
</dbReference>
<reference evidence="3" key="1">
    <citation type="journal article" date="2023" name="Int. J. Syst. Evol. Microbiol.">
        <title>&lt;i&gt;Holtiella tumoricola&lt;/i&gt; gen. nov. sp. nov., isolated from a human clinical sample.</title>
        <authorList>
            <person name="Allen-Vercoe E."/>
            <person name="Daigneault M.C."/>
            <person name="Vancuren S.J."/>
            <person name="Cochrane K."/>
            <person name="O'Neal L.L."/>
            <person name="Sankaranarayanan K."/>
            <person name="Lawson P.A."/>
        </authorList>
    </citation>
    <scope>NUCLEOTIDE SEQUENCE</scope>
    <source>
        <strain evidence="3">CC70A</strain>
    </source>
</reference>
<evidence type="ECO:0000256" key="1">
    <source>
        <dbReference type="ARBA" id="ARBA00022801"/>
    </source>
</evidence>
<dbReference type="AlphaFoldDB" id="A0AA42DKC6"/>
<feature type="domain" description="Endonuclease/exonuclease/phosphatase" evidence="2">
    <location>
        <begin position="18"/>
        <end position="254"/>
    </location>
</feature>
<dbReference type="Proteomes" id="UP001169242">
    <property type="component" value="Unassembled WGS sequence"/>
</dbReference>
<keyword evidence="4" id="KW-1185">Reference proteome</keyword>
<proteinExistence type="predicted"/>
<dbReference type="CDD" id="cd09079">
    <property type="entry name" value="RgfB-like"/>
    <property type="match status" value="1"/>
</dbReference>
<comment type="caution">
    <text evidence="3">The sequence shown here is derived from an EMBL/GenBank/DDBJ whole genome shotgun (WGS) entry which is preliminary data.</text>
</comment>
<dbReference type="PANTHER" id="PTHR15822:SF23">
    <property type="entry name" value="ENDONUCLEASE_EXONUCLEASE_PHOSPHATASE FAMILY PROTEIN"/>
    <property type="match status" value="1"/>
</dbReference>
<dbReference type="GO" id="GO:0004519">
    <property type="term" value="F:endonuclease activity"/>
    <property type="evidence" value="ECO:0007669"/>
    <property type="project" value="UniProtKB-KW"/>
</dbReference>
<organism evidence="3 4">
    <name type="scientific">Holtiella tumoricola</name>
    <dbReference type="NCBI Taxonomy" id="3018743"/>
    <lineage>
        <taxon>Bacteria</taxon>
        <taxon>Bacillati</taxon>
        <taxon>Bacillota</taxon>
        <taxon>Clostridia</taxon>
        <taxon>Lachnospirales</taxon>
        <taxon>Cellulosilyticaceae</taxon>
        <taxon>Holtiella</taxon>
    </lineage>
</organism>
<dbReference type="InterPro" id="IPR051547">
    <property type="entry name" value="TDP2-like"/>
</dbReference>
<dbReference type="InterPro" id="IPR005135">
    <property type="entry name" value="Endo/exonuclease/phosphatase"/>
</dbReference>
<evidence type="ECO:0000259" key="2">
    <source>
        <dbReference type="Pfam" id="PF03372"/>
    </source>
</evidence>